<dbReference type="InterPro" id="IPR011024">
    <property type="entry name" value="G_crystallin-like"/>
</dbReference>
<evidence type="ECO:0000313" key="1">
    <source>
        <dbReference type="EMBL" id="MDC0676242.1"/>
    </source>
</evidence>
<dbReference type="Proteomes" id="UP001217485">
    <property type="component" value="Unassembled WGS sequence"/>
</dbReference>
<sequence>MKTKELGNTLGLVVCAGAALGLFTACSGADVSDEPLEELGTASSEIIAANEVVLHDLSSFSGASQGFGIGRYTLADMAIIGDNTASAITVPVGLRATAFFGDNFGWDVRVFTSDTDLAAAGFDNTISSLVVAHASDPQLDAVTFYENANFSGDSFAFGVGAALLFASPWTAWDLRISSVRVPPGFKVTISDGWIGYPTNTRVLTADANLAPLSFDNKVRSFIIERL</sequence>
<gene>
    <name evidence="1" type="ORF">POL72_00715</name>
</gene>
<dbReference type="EMBL" id="JAQNDK010000001">
    <property type="protein sequence ID" value="MDC0676242.1"/>
    <property type="molecule type" value="Genomic_DNA"/>
</dbReference>
<keyword evidence="2" id="KW-1185">Reference proteome</keyword>
<protein>
    <recommendedName>
        <fullName evidence="3">Secreted protein</fullName>
    </recommendedName>
</protein>
<name>A0ABT5BQ80_9BACT</name>
<organism evidence="1 2">
    <name type="scientific">Sorangium atrum</name>
    <dbReference type="NCBI Taxonomy" id="2995308"/>
    <lineage>
        <taxon>Bacteria</taxon>
        <taxon>Pseudomonadati</taxon>
        <taxon>Myxococcota</taxon>
        <taxon>Polyangia</taxon>
        <taxon>Polyangiales</taxon>
        <taxon>Polyangiaceae</taxon>
        <taxon>Sorangium</taxon>
    </lineage>
</organism>
<comment type="caution">
    <text evidence="1">The sequence shown here is derived from an EMBL/GenBank/DDBJ whole genome shotgun (WGS) entry which is preliminary data.</text>
</comment>
<evidence type="ECO:0000313" key="2">
    <source>
        <dbReference type="Proteomes" id="UP001217485"/>
    </source>
</evidence>
<evidence type="ECO:0008006" key="3">
    <source>
        <dbReference type="Google" id="ProtNLM"/>
    </source>
</evidence>
<dbReference type="RefSeq" id="WP_272092948.1">
    <property type="nucleotide sequence ID" value="NZ_JAQNDK010000001.1"/>
</dbReference>
<accession>A0ABT5BQ80</accession>
<dbReference type="Gene3D" id="2.60.20.10">
    <property type="entry name" value="Crystallins"/>
    <property type="match status" value="2"/>
</dbReference>
<reference evidence="1 2" key="1">
    <citation type="submission" date="2023-01" db="EMBL/GenBank/DDBJ databases">
        <title>Minimal conservation of predation-associated metabolite biosynthetic gene clusters underscores biosynthetic potential of Myxococcota including descriptions for ten novel species: Archangium lansinium sp. nov., Myxococcus landrumus sp. nov., Nannocystis bai.</title>
        <authorList>
            <person name="Ahearne A."/>
            <person name="Stevens C."/>
            <person name="Dowd S."/>
        </authorList>
    </citation>
    <scope>NUCLEOTIDE SEQUENCE [LARGE SCALE GENOMIC DNA]</scope>
    <source>
        <strain evidence="1 2">WIWO2</strain>
    </source>
</reference>
<dbReference type="PROSITE" id="PS51257">
    <property type="entry name" value="PROKAR_LIPOPROTEIN"/>
    <property type="match status" value="1"/>
</dbReference>
<proteinExistence type="predicted"/>
<dbReference type="SUPFAM" id="SSF49695">
    <property type="entry name" value="gamma-Crystallin-like"/>
    <property type="match status" value="1"/>
</dbReference>